<protein>
    <recommendedName>
        <fullName evidence="3">DUF493 domain-containing protein</fullName>
    </recommendedName>
</protein>
<dbReference type="Pfam" id="PF04359">
    <property type="entry name" value="DUF493"/>
    <property type="match status" value="1"/>
</dbReference>
<dbReference type="SUPFAM" id="SSF117991">
    <property type="entry name" value="YbeD/HP0495-like"/>
    <property type="match status" value="1"/>
</dbReference>
<dbReference type="STRING" id="690850.Desaf_3367"/>
<dbReference type="KEGG" id="daf:Desaf_3367"/>
<keyword evidence="2" id="KW-1185">Reference proteome</keyword>
<accession>F3YWT0</accession>
<dbReference type="InterPro" id="IPR027471">
    <property type="entry name" value="YbeD-like_sf"/>
</dbReference>
<dbReference type="eggNOG" id="COG2921">
    <property type="taxonomic scope" value="Bacteria"/>
</dbReference>
<dbReference type="RefSeq" id="WP_014261274.1">
    <property type="nucleotide sequence ID" value="NC_016629.1"/>
</dbReference>
<dbReference type="EMBL" id="CP003221">
    <property type="protein sequence ID" value="EGJ51654.1"/>
    <property type="molecule type" value="Genomic_DNA"/>
</dbReference>
<name>F3YWT0_DESAF</name>
<dbReference type="Gene3D" id="3.30.70.260">
    <property type="match status" value="1"/>
</dbReference>
<proteinExistence type="predicted"/>
<dbReference type="Proteomes" id="UP000007844">
    <property type="component" value="Chromosome"/>
</dbReference>
<dbReference type="HOGENOM" id="CLU_175559_0_0_7"/>
<dbReference type="InterPro" id="IPR007454">
    <property type="entry name" value="UPF0250_YbeD-like"/>
</dbReference>
<sequence>MSDDLLLRLKEKLDEHHSFPCPYTFKFIVPLAKFAEMVELLKGFKFTTRESRTGKYISFTAELHMESSERVISIYRAAASIEGLIAL</sequence>
<gene>
    <name evidence="1" type="ORF">Desaf_3367</name>
</gene>
<evidence type="ECO:0000313" key="1">
    <source>
        <dbReference type="EMBL" id="EGJ51654.1"/>
    </source>
</evidence>
<organism evidence="1 2">
    <name type="scientific">Desulfocurvibacter africanus subsp. africanus str. Walvis Bay</name>
    <dbReference type="NCBI Taxonomy" id="690850"/>
    <lineage>
        <taxon>Bacteria</taxon>
        <taxon>Pseudomonadati</taxon>
        <taxon>Thermodesulfobacteriota</taxon>
        <taxon>Desulfovibrionia</taxon>
        <taxon>Desulfovibrionales</taxon>
        <taxon>Desulfovibrionaceae</taxon>
        <taxon>Desulfocurvibacter</taxon>
    </lineage>
</organism>
<reference evidence="1 2" key="1">
    <citation type="journal article" date="2011" name="J. Bacteriol.">
        <title>Genome sequence of the mercury-methylating and pleomorphic Desulfovibrio africanus Strain Walvis Bay.</title>
        <authorList>
            <person name="Brown S.D."/>
            <person name="Wall J.D."/>
            <person name="Kucken A.M."/>
            <person name="Gilmour C.C."/>
            <person name="Podar M."/>
            <person name="Brandt C.C."/>
            <person name="Teshima H."/>
            <person name="Detter J.C."/>
            <person name="Han C.S."/>
            <person name="Land M.L."/>
            <person name="Lucas S."/>
            <person name="Han J."/>
            <person name="Pennacchio L."/>
            <person name="Nolan M."/>
            <person name="Pitluck S."/>
            <person name="Woyke T."/>
            <person name="Goodwin L."/>
            <person name="Palumbo A.V."/>
            <person name="Elias D.A."/>
        </authorList>
    </citation>
    <scope>NUCLEOTIDE SEQUENCE [LARGE SCALE GENOMIC DNA]</scope>
    <source>
        <strain evidence="1 2">Walvis Bay</strain>
    </source>
</reference>
<evidence type="ECO:0000313" key="2">
    <source>
        <dbReference type="Proteomes" id="UP000007844"/>
    </source>
</evidence>
<evidence type="ECO:0008006" key="3">
    <source>
        <dbReference type="Google" id="ProtNLM"/>
    </source>
</evidence>
<dbReference type="AlphaFoldDB" id="F3YWT0"/>